<dbReference type="PANTHER" id="PTHR28133">
    <property type="entry name" value="REQUIRED FOR RESPIRATORY GROWTH PROTEIN 7, MITOCHONDRIAL"/>
    <property type="match status" value="1"/>
</dbReference>
<sequence length="472" mass="50991">MLVSGLLSVPHAVSRSLAKTVPARIPSFAHLHTQSGSLALRKSPAQPHGVLNRRRTLVALPRASFSSGIYLSSRSRTRPLSTLPASSQSLETTVARGTAFENASKEVLYQLFGMDLQRVGGAGDAGVDLQGWWYLPDSATGPPDPAALATPAKQEVMYAEHVKDVNHPCNGFYDSPEHFAQTVRGRVSKIMQCFPKPFQGTYSEAVEASVSPMTTTKFACATYGAGEDERNEIYELYRGVWQLRWLDQISSDTAARHETGNREHDSHAPDALAHRLRVVAQCKAESKPLGPVKLRELEGTLGRISQNAKTSVAHSISSEAAPVGVLISLEGFSKQTINQTMTSSFPILLLHLQRGMASSTSSSPTNSRSPSSNLGARGIAQATSSLRASVEELRNASMSSIMMNQALSGSKGPLGGRLEVRWTHRFPSNSSPSSVRGELASPPLPTGSTRRPALFWDGKLLGKRGRERQVEQ</sequence>
<dbReference type="GeneID" id="37035227"/>
<dbReference type="GO" id="GO:0005739">
    <property type="term" value="C:mitochondrion"/>
    <property type="evidence" value="ECO:0007669"/>
    <property type="project" value="UniProtKB-SubCell"/>
</dbReference>
<evidence type="ECO:0000256" key="3">
    <source>
        <dbReference type="SAM" id="MobiDB-lite"/>
    </source>
</evidence>
<protein>
    <recommendedName>
        <fullName evidence="6">Required for respiratory growth protein 7, mitochondrial</fullName>
    </recommendedName>
</protein>
<dbReference type="InParanoid" id="A0A316W3P9"/>
<accession>A0A316W3P9</accession>
<keyword evidence="2" id="KW-0496">Mitochondrion</keyword>
<dbReference type="OrthoDB" id="20734at2759"/>
<dbReference type="Pfam" id="PF10356">
    <property type="entry name" value="RRG7"/>
    <property type="match status" value="2"/>
</dbReference>
<dbReference type="PANTHER" id="PTHR28133:SF1">
    <property type="entry name" value="REQUIRED FOR RESPIRATORY GROWTH PROTEIN 7, MITOCHONDRIAL"/>
    <property type="match status" value="1"/>
</dbReference>
<evidence type="ECO:0000256" key="2">
    <source>
        <dbReference type="ARBA" id="ARBA00023128"/>
    </source>
</evidence>
<evidence type="ECO:0008006" key="6">
    <source>
        <dbReference type="Google" id="ProtNLM"/>
    </source>
</evidence>
<dbReference type="AlphaFoldDB" id="A0A316W3P9"/>
<comment type="subcellular location">
    <subcellularLocation>
        <location evidence="1">Mitochondrion</location>
    </subcellularLocation>
</comment>
<evidence type="ECO:0000313" key="4">
    <source>
        <dbReference type="EMBL" id="PWN44339.1"/>
    </source>
</evidence>
<proteinExistence type="predicted"/>
<dbReference type="Proteomes" id="UP000245783">
    <property type="component" value="Unassembled WGS sequence"/>
</dbReference>
<dbReference type="RefSeq" id="XP_025371499.1">
    <property type="nucleotide sequence ID" value="XM_025513357.1"/>
</dbReference>
<keyword evidence="5" id="KW-1185">Reference proteome</keyword>
<dbReference type="EMBL" id="KZ819362">
    <property type="protein sequence ID" value="PWN44339.1"/>
    <property type="molecule type" value="Genomic_DNA"/>
</dbReference>
<organism evidence="4 5">
    <name type="scientific">Ceraceosorus guamensis</name>
    <dbReference type="NCBI Taxonomy" id="1522189"/>
    <lineage>
        <taxon>Eukaryota</taxon>
        <taxon>Fungi</taxon>
        <taxon>Dikarya</taxon>
        <taxon>Basidiomycota</taxon>
        <taxon>Ustilaginomycotina</taxon>
        <taxon>Exobasidiomycetes</taxon>
        <taxon>Ceraceosorales</taxon>
        <taxon>Ceraceosoraceae</taxon>
        <taxon>Ceraceosorus</taxon>
    </lineage>
</organism>
<feature type="region of interest" description="Disordered" evidence="3">
    <location>
        <begin position="425"/>
        <end position="472"/>
    </location>
</feature>
<reference evidence="4 5" key="1">
    <citation type="journal article" date="2018" name="Mol. Biol. Evol.">
        <title>Broad Genomic Sampling Reveals a Smut Pathogenic Ancestry of the Fungal Clade Ustilaginomycotina.</title>
        <authorList>
            <person name="Kijpornyongpan T."/>
            <person name="Mondo S.J."/>
            <person name="Barry K."/>
            <person name="Sandor L."/>
            <person name="Lee J."/>
            <person name="Lipzen A."/>
            <person name="Pangilinan J."/>
            <person name="LaButti K."/>
            <person name="Hainaut M."/>
            <person name="Henrissat B."/>
            <person name="Grigoriev I.V."/>
            <person name="Spatafora J.W."/>
            <person name="Aime M.C."/>
        </authorList>
    </citation>
    <scope>NUCLEOTIDE SEQUENCE [LARGE SCALE GENOMIC DNA]</scope>
    <source>
        <strain evidence="4 5">MCA 4658</strain>
    </source>
</reference>
<evidence type="ECO:0000256" key="1">
    <source>
        <dbReference type="ARBA" id="ARBA00004173"/>
    </source>
</evidence>
<evidence type="ECO:0000313" key="5">
    <source>
        <dbReference type="Proteomes" id="UP000245783"/>
    </source>
</evidence>
<dbReference type="InterPro" id="IPR018828">
    <property type="entry name" value="RRG7"/>
</dbReference>
<gene>
    <name evidence="4" type="ORF">IE81DRAFT_321496</name>
</gene>
<name>A0A316W3P9_9BASI</name>